<organism evidence="11">
    <name type="scientific">Thrips palmi</name>
    <name type="common">Melon thrips</name>
    <dbReference type="NCBI Taxonomy" id="161013"/>
    <lineage>
        <taxon>Eukaryota</taxon>
        <taxon>Metazoa</taxon>
        <taxon>Ecdysozoa</taxon>
        <taxon>Arthropoda</taxon>
        <taxon>Hexapoda</taxon>
        <taxon>Insecta</taxon>
        <taxon>Pterygota</taxon>
        <taxon>Neoptera</taxon>
        <taxon>Paraneoptera</taxon>
        <taxon>Thysanoptera</taxon>
        <taxon>Terebrantia</taxon>
        <taxon>Thripoidea</taxon>
        <taxon>Thripidae</taxon>
        <taxon>Thrips</taxon>
    </lineage>
</organism>
<feature type="domain" description="Partial AB-hydrolase lipase" evidence="9">
    <location>
        <begin position="4"/>
        <end position="64"/>
    </location>
</feature>
<dbReference type="Pfam" id="PF04083">
    <property type="entry name" value="Abhydro_lipase"/>
    <property type="match status" value="1"/>
</dbReference>
<keyword evidence="10" id="KW-1185">Reference proteome</keyword>
<accession>A0A6P8Z186</accession>
<dbReference type="OrthoDB" id="9974421at2759"/>
<evidence type="ECO:0000256" key="7">
    <source>
        <dbReference type="PIRNR" id="PIRNR000862"/>
    </source>
</evidence>
<keyword evidence="2" id="KW-0732">Signal</keyword>
<evidence type="ECO:0000256" key="5">
    <source>
        <dbReference type="ARBA" id="ARBA00023098"/>
    </source>
</evidence>
<dbReference type="Proteomes" id="UP000515158">
    <property type="component" value="Unplaced"/>
</dbReference>
<keyword evidence="5" id="KW-0443">Lipid metabolism</keyword>
<dbReference type="AlphaFoldDB" id="A0A6P8Z186"/>
<dbReference type="GO" id="GO:0016788">
    <property type="term" value="F:hydrolase activity, acting on ester bonds"/>
    <property type="evidence" value="ECO:0007669"/>
    <property type="project" value="InterPro"/>
</dbReference>
<dbReference type="InterPro" id="IPR025483">
    <property type="entry name" value="Lipase_euk"/>
</dbReference>
<dbReference type="FunFam" id="3.40.50.1820:FF:000057">
    <property type="entry name" value="Lipase"/>
    <property type="match status" value="1"/>
</dbReference>
<dbReference type="GeneID" id="117644808"/>
<keyword evidence="4 7" id="KW-0442">Lipid degradation</keyword>
<evidence type="ECO:0000256" key="2">
    <source>
        <dbReference type="ARBA" id="ARBA00022729"/>
    </source>
</evidence>
<evidence type="ECO:0000256" key="8">
    <source>
        <dbReference type="PIRSR" id="PIRSR000862-1"/>
    </source>
</evidence>
<name>A0A6P8Z186_THRPL</name>
<comment type="similarity">
    <text evidence="1 7">Belongs to the AB hydrolase superfamily. Lipase family.</text>
</comment>
<proteinExistence type="inferred from homology"/>
<sequence>MSSTELISGRGYPVETHVVTTPDGYLLELHRIPSSPKAGNATAPHRTPLLLAHGMGSSDEQWLVPTPNLAFILADHGYDVWLTNYRGSFYGRRHTSINPKSPEFWDFSWHENGVIDQPAMMDYVLEVTKRPKLVMIGHSMSTTAQIVLLAERPEYADKVLAGVYLAPTVYFRHPVGMMDFLRALAKTFPSLKTAYSRYVSNNPMPGMDHGLFKSCHPLTRRGKARPVCRFFIEWGGGAPHQPEDLDLMLRMMGHYPTGASIRQVMHYFQGITSGEFRQYDYGAQRNRQIYGSRLPPRYNLTNVRAPTYLYYSVSDGLVSMLDVEELVENLPSVKVLELHKVGGNQFSHLDYILASEDSDLYQSILKSLDKYTR</sequence>
<dbReference type="PIRSF" id="PIRSF000862">
    <property type="entry name" value="Steryl_ester_lip"/>
    <property type="match status" value="1"/>
</dbReference>
<evidence type="ECO:0000256" key="4">
    <source>
        <dbReference type="ARBA" id="ARBA00022963"/>
    </source>
</evidence>
<dbReference type="InterPro" id="IPR029058">
    <property type="entry name" value="AB_hydrolase_fold"/>
</dbReference>
<feature type="active site" description="Charge relay system" evidence="8">
    <location>
        <position position="315"/>
    </location>
</feature>
<dbReference type="KEGG" id="tpal:117644808"/>
<evidence type="ECO:0000256" key="3">
    <source>
        <dbReference type="ARBA" id="ARBA00022801"/>
    </source>
</evidence>
<feature type="active site" description="Charge relay system" evidence="8">
    <location>
        <position position="348"/>
    </location>
</feature>
<evidence type="ECO:0000259" key="9">
    <source>
        <dbReference type="Pfam" id="PF04083"/>
    </source>
</evidence>
<dbReference type="InterPro" id="IPR006693">
    <property type="entry name" value="AB_hydrolase_lipase"/>
</dbReference>
<protein>
    <recommendedName>
        <fullName evidence="7">Lipase</fullName>
    </recommendedName>
</protein>
<gene>
    <name evidence="11" type="primary">LOC117644808</name>
</gene>
<evidence type="ECO:0000313" key="10">
    <source>
        <dbReference type="Proteomes" id="UP000515158"/>
    </source>
</evidence>
<dbReference type="Gene3D" id="3.40.50.1820">
    <property type="entry name" value="alpha/beta hydrolase"/>
    <property type="match status" value="1"/>
</dbReference>
<feature type="active site" description="Nucleophile" evidence="8">
    <location>
        <position position="139"/>
    </location>
</feature>
<evidence type="ECO:0000256" key="6">
    <source>
        <dbReference type="ARBA" id="ARBA00023180"/>
    </source>
</evidence>
<dbReference type="InParanoid" id="A0A6P8Z186"/>
<dbReference type="PANTHER" id="PTHR11005">
    <property type="entry name" value="LYSOSOMAL ACID LIPASE-RELATED"/>
    <property type="match status" value="1"/>
</dbReference>
<keyword evidence="6" id="KW-0325">Glycoprotein</keyword>
<dbReference type="RefSeq" id="XP_034240332.1">
    <property type="nucleotide sequence ID" value="XM_034384441.1"/>
</dbReference>
<keyword evidence="3 7" id="KW-0378">Hydrolase</keyword>
<dbReference type="SUPFAM" id="SSF53474">
    <property type="entry name" value="alpha/beta-Hydrolases"/>
    <property type="match status" value="1"/>
</dbReference>
<dbReference type="GO" id="GO:0016042">
    <property type="term" value="P:lipid catabolic process"/>
    <property type="evidence" value="ECO:0007669"/>
    <property type="project" value="UniProtKB-KW"/>
</dbReference>
<evidence type="ECO:0000313" key="11">
    <source>
        <dbReference type="RefSeq" id="XP_034240332.1"/>
    </source>
</evidence>
<evidence type="ECO:0000256" key="1">
    <source>
        <dbReference type="ARBA" id="ARBA00010701"/>
    </source>
</evidence>
<reference evidence="11" key="1">
    <citation type="submission" date="2025-08" db="UniProtKB">
        <authorList>
            <consortium name="RefSeq"/>
        </authorList>
    </citation>
    <scope>IDENTIFICATION</scope>
    <source>
        <tissue evidence="11">Total insect</tissue>
    </source>
</reference>